<evidence type="ECO:0000313" key="7">
    <source>
        <dbReference type="EMBL" id="CAR70939.1"/>
    </source>
</evidence>
<reference evidence="7 8" key="1">
    <citation type="journal article" date="2009" name="Nat. Genet.">
        <title>Comparative genomic and phylogeographic analysis of Mycobacterium leprae.</title>
        <authorList>
            <person name="Monot M."/>
            <person name="Honore N."/>
            <person name="Garnier T."/>
            <person name="Zidane N."/>
            <person name="Sherafi D."/>
            <person name="Paniz-Mondolfi A."/>
            <person name="Matsuoka M."/>
            <person name="Taylor G.M."/>
            <person name="Donoghue H.D."/>
            <person name="Bouwman A."/>
            <person name="Mays S."/>
            <person name="Watson C."/>
            <person name="Lockwood D."/>
            <person name="Khamispour A."/>
            <person name="Dowlati Y."/>
            <person name="Jianping S."/>
            <person name="Rea T.H."/>
            <person name="Vera-Cabrera L."/>
            <person name="Stefani M.M."/>
            <person name="Banu S."/>
            <person name="Macdonald M."/>
            <person name="Sapkota B.R."/>
            <person name="Spencer J.S."/>
            <person name="Thomas J."/>
            <person name="Harshman K."/>
            <person name="Singh P."/>
            <person name="Busso P."/>
            <person name="Gattiker A."/>
            <person name="Rougemont J."/>
            <person name="Brennan P.J."/>
            <person name="Cole S.T."/>
        </authorList>
    </citation>
    <scope>NUCLEOTIDE SEQUENCE [LARGE SCALE GENOMIC DNA]</scope>
    <source>
        <strain evidence="8">Br4923</strain>
    </source>
</reference>
<dbReference type="AlphaFoldDB" id="A0A0H3MYW4"/>
<keyword evidence="4 6" id="KW-1133">Transmembrane helix</keyword>
<evidence type="ECO:0000256" key="1">
    <source>
        <dbReference type="ARBA" id="ARBA00004141"/>
    </source>
</evidence>
<dbReference type="Pfam" id="PF07690">
    <property type="entry name" value="MFS_1"/>
    <property type="match status" value="1"/>
</dbReference>
<evidence type="ECO:0000256" key="6">
    <source>
        <dbReference type="SAM" id="Phobius"/>
    </source>
</evidence>
<evidence type="ECO:0000256" key="2">
    <source>
        <dbReference type="ARBA" id="ARBA00008432"/>
    </source>
</evidence>
<dbReference type="Gene3D" id="1.20.1250.20">
    <property type="entry name" value="MFS general substrate transporter like domains"/>
    <property type="match status" value="1"/>
</dbReference>
<name>A0A0H3MYW4_MYCLB</name>
<dbReference type="InterPro" id="IPR036259">
    <property type="entry name" value="MFS_trans_sf"/>
</dbReference>
<evidence type="ECO:0000256" key="3">
    <source>
        <dbReference type="ARBA" id="ARBA00022692"/>
    </source>
</evidence>
<feature type="transmembrane region" description="Helical" evidence="6">
    <location>
        <begin position="135"/>
        <end position="155"/>
    </location>
</feature>
<feature type="transmembrane region" description="Helical" evidence="6">
    <location>
        <begin position="432"/>
        <end position="456"/>
    </location>
</feature>
<dbReference type="EMBL" id="FM211192">
    <property type="protein sequence ID" value="CAR70939.1"/>
    <property type="molecule type" value="Genomic_DNA"/>
</dbReference>
<evidence type="ECO:0000313" key="8">
    <source>
        <dbReference type="Proteomes" id="UP000006900"/>
    </source>
</evidence>
<sequence length="517" mass="55251">MDQLVLLQAEESLYGPGRRSKTVPIDHRHSLKSSFFRLRLRRACRISHWDPEDQAAWEAGNKTIARLNLLWSVLTVHLGYSVWTLWPVMELFMPKDVYGFSAGDKFLLATTATLVGACLRVPYSLATALFGGRNWAIFSVMVLLIPTIATMVLLAHPGLPLWPYLACAALTGLGGGNFAASMTNANAFYPHRLKGAAFGLAGGAGNLGVSVIQVVGMLVIASVGDRKPYIVCGLYVVLLIIAGIGAMLFMNDIEHHRIGVNTIRPVLFVVVSTRDSWVLALLYLASFGSFIGFSFAFGQVLETNFVAGGQSTAQAALHAAELAFIGPTLAAVARFWGGRLADRLGGSRVTLVVFGAMVFAAGLLGVLGIIEGSRVCPIRGVMMASYFAGFITLFILSGLGNGSVYKMIPTIFEACSHSLGINDDECRDWSRVISGVVIGFVAEVGALGGVGIDLALRESYLNTGGVTAAFWIFMLCYAAAGVLTWKMYVCRPLPGNLHDEAANAFAASVGASRTHRG</sequence>
<feature type="transmembrane region" description="Helical" evidence="6">
    <location>
        <begin position="195"/>
        <end position="222"/>
    </location>
</feature>
<feature type="transmembrane region" description="Helical" evidence="6">
    <location>
        <begin position="277"/>
        <end position="297"/>
    </location>
</feature>
<comment type="similarity">
    <text evidence="2">Belongs to the major facilitator superfamily. Nitrate/nitrite porter (TC 2.A.1.8) family.</text>
</comment>
<feature type="transmembrane region" description="Helical" evidence="6">
    <location>
        <begin position="67"/>
        <end position="86"/>
    </location>
</feature>
<organism evidence="7 8">
    <name type="scientific">Mycobacterium leprae (strain Br4923)</name>
    <dbReference type="NCBI Taxonomy" id="561304"/>
    <lineage>
        <taxon>Bacteria</taxon>
        <taxon>Bacillati</taxon>
        <taxon>Actinomycetota</taxon>
        <taxon>Actinomycetes</taxon>
        <taxon>Mycobacteriales</taxon>
        <taxon>Mycobacteriaceae</taxon>
        <taxon>Mycobacterium</taxon>
    </lineage>
</organism>
<keyword evidence="5 6" id="KW-0472">Membrane</keyword>
<dbReference type="SUPFAM" id="SSF103473">
    <property type="entry name" value="MFS general substrate transporter"/>
    <property type="match status" value="1"/>
</dbReference>
<accession>A0A0H3MYW4</accession>
<feature type="transmembrane region" description="Helical" evidence="6">
    <location>
        <begin position="161"/>
        <end position="183"/>
    </location>
</feature>
<keyword evidence="3 6" id="KW-0812">Transmembrane</keyword>
<gene>
    <name evidence="7" type="primary">narK</name>
    <name evidence="7" type="ordered locus">MLBr00844</name>
</gene>
<dbReference type="Proteomes" id="UP000006900">
    <property type="component" value="Chromosome"/>
</dbReference>
<feature type="transmembrane region" description="Helical" evidence="6">
    <location>
        <begin position="317"/>
        <end position="337"/>
    </location>
</feature>
<dbReference type="InterPro" id="IPR044772">
    <property type="entry name" value="NO3_transporter"/>
</dbReference>
<dbReference type="CDD" id="cd17341">
    <property type="entry name" value="MFS_NRT2_like"/>
    <property type="match status" value="1"/>
</dbReference>
<dbReference type="InterPro" id="IPR011701">
    <property type="entry name" value="MFS"/>
</dbReference>
<protein>
    <submittedName>
        <fullName evidence="7">Nitrite extrusion protein</fullName>
    </submittedName>
</protein>
<feature type="transmembrane region" description="Helical" evidence="6">
    <location>
        <begin position="228"/>
        <end position="249"/>
    </location>
</feature>
<dbReference type="KEGG" id="mlb:MLBr00844"/>
<feature type="transmembrane region" description="Helical" evidence="6">
    <location>
        <begin position="468"/>
        <end position="488"/>
    </location>
</feature>
<feature type="transmembrane region" description="Helical" evidence="6">
    <location>
        <begin position="382"/>
        <end position="399"/>
    </location>
</feature>
<evidence type="ECO:0000256" key="4">
    <source>
        <dbReference type="ARBA" id="ARBA00022989"/>
    </source>
</evidence>
<dbReference type="HOGENOM" id="CLU_033198_0_1_11"/>
<comment type="subcellular location">
    <subcellularLocation>
        <location evidence="1">Membrane</location>
        <topology evidence="1">Multi-pass membrane protein</topology>
    </subcellularLocation>
</comment>
<feature type="transmembrane region" description="Helical" evidence="6">
    <location>
        <begin position="349"/>
        <end position="370"/>
    </location>
</feature>
<feature type="transmembrane region" description="Helical" evidence="6">
    <location>
        <begin position="106"/>
        <end position="123"/>
    </location>
</feature>
<dbReference type="PANTHER" id="PTHR23515">
    <property type="entry name" value="HIGH-AFFINITY NITRATE TRANSPORTER 2.3"/>
    <property type="match status" value="1"/>
</dbReference>
<dbReference type="GO" id="GO:0015112">
    <property type="term" value="F:nitrate transmembrane transporter activity"/>
    <property type="evidence" value="ECO:0007669"/>
    <property type="project" value="InterPro"/>
</dbReference>
<evidence type="ECO:0000256" key="5">
    <source>
        <dbReference type="ARBA" id="ARBA00023136"/>
    </source>
</evidence>
<proteinExistence type="inferred from homology"/>
<dbReference type="GO" id="GO:0016020">
    <property type="term" value="C:membrane"/>
    <property type="evidence" value="ECO:0007669"/>
    <property type="project" value="UniProtKB-SubCell"/>
</dbReference>